<feature type="non-terminal residue" evidence="2">
    <location>
        <position position="320"/>
    </location>
</feature>
<dbReference type="AlphaFoldDB" id="A0A6J4UIG7"/>
<feature type="compositionally biased region" description="Basic and acidic residues" evidence="1">
    <location>
        <begin position="53"/>
        <end position="70"/>
    </location>
</feature>
<feature type="non-terminal residue" evidence="2">
    <location>
        <position position="1"/>
    </location>
</feature>
<sequence>EDRRIYRPVRPAPFRGSAGLHCPGWCGGSGDRHWWRSRQRSLRSRRPRRQHRRPETVHGQDHEPGPRDQRPFLSWQPVAPQQGRGAGRRRVVPQDGSPRQPAWCLQRDHLLGVPWRFRERSFPELGHLSLADRLLRSAGLAVEGGGDPLLVGSRQIRGRQQRSRCDRAASGIPGISHGVVLAASRDRRRRDRRQLRSVAPVLAGHGPPCLRSGTQRCDLPRPHEGYVARSPEHQPERCARYEVVHRRGASLVDLPDGGVWTWSRVLALADLGAPHGRLRRCPLDRARRFADEHKRRLHQGCRVPEGVGDSRGAGRGVVGV</sequence>
<dbReference type="EC" id="5.3.99.11" evidence="2"/>
<accession>A0A6J4UIG7</accession>
<feature type="region of interest" description="Disordered" evidence="1">
    <location>
        <begin position="1"/>
        <end position="20"/>
    </location>
</feature>
<evidence type="ECO:0000313" key="2">
    <source>
        <dbReference type="EMBL" id="CAA9551751.1"/>
    </source>
</evidence>
<organism evidence="2">
    <name type="scientific">uncultured Thermomicrobiales bacterium</name>
    <dbReference type="NCBI Taxonomy" id="1645740"/>
    <lineage>
        <taxon>Bacteria</taxon>
        <taxon>Pseudomonadati</taxon>
        <taxon>Thermomicrobiota</taxon>
        <taxon>Thermomicrobia</taxon>
        <taxon>Thermomicrobiales</taxon>
        <taxon>environmental samples</taxon>
    </lineage>
</organism>
<feature type="compositionally biased region" description="Basic residues" evidence="1">
    <location>
        <begin position="38"/>
        <end position="52"/>
    </location>
</feature>
<protein>
    <submittedName>
        <fullName evidence="2">Inosose isomerase</fullName>
        <ecNumber evidence="2">5.3.99.11</ecNumber>
    </submittedName>
</protein>
<keyword evidence="2" id="KW-0413">Isomerase</keyword>
<feature type="region of interest" description="Disordered" evidence="1">
    <location>
        <begin position="38"/>
        <end position="99"/>
    </location>
</feature>
<evidence type="ECO:0000256" key="1">
    <source>
        <dbReference type="SAM" id="MobiDB-lite"/>
    </source>
</evidence>
<gene>
    <name evidence="2" type="ORF">AVDCRST_MAG43-1117</name>
</gene>
<dbReference type="GO" id="GO:0016853">
    <property type="term" value="F:isomerase activity"/>
    <property type="evidence" value="ECO:0007669"/>
    <property type="project" value="UniProtKB-KW"/>
</dbReference>
<name>A0A6J4UIG7_9BACT</name>
<dbReference type="EMBL" id="CADCWI010000057">
    <property type="protein sequence ID" value="CAA9551751.1"/>
    <property type="molecule type" value="Genomic_DNA"/>
</dbReference>
<reference evidence="2" key="1">
    <citation type="submission" date="2020-02" db="EMBL/GenBank/DDBJ databases">
        <authorList>
            <person name="Meier V. D."/>
        </authorList>
    </citation>
    <scope>NUCLEOTIDE SEQUENCE</scope>
    <source>
        <strain evidence="2">AVDCRST_MAG43</strain>
    </source>
</reference>
<proteinExistence type="predicted"/>